<feature type="binding site" evidence="8">
    <location>
        <position position="120"/>
    </location>
    <ligand>
        <name>ATP</name>
        <dbReference type="ChEBI" id="CHEBI:30616"/>
    </ligand>
</feature>
<evidence type="ECO:0000256" key="1">
    <source>
        <dbReference type="ARBA" id="ARBA00009747"/>
    </source>
</evidence>
<feature type="active site" description="Proton acceptor" evidence="8">
    <location>
        <position position="246"/>
    </location>
</feature>
<evidence type="ECO:0000256" key="6">
    <source>
        <dbReference type="ARBA" id="ARBA00022840"/>
    </source>
</evidence>
<comment type="function">
    <text evidence="8">Nucleotidyltransferase involved in the post-translational modification of proteins. It can catalyze the addition of adenosine monophosphate (AMP) or uridine monophosphate (UMP) to a protein, resulting in modifications known as AMPylation and UMPylation.</text>
</comment>
<evidence type="ECO:0000256" key="5">
    <source>
        <dbReference type="ARBA" id="ARBA00022741"/>
    </source>
</evidence>
<accession>A0A0J8JM87</accession>
<dbReference type="PATRIC" id="fig|1513271.3.peg.1711"/>
<organism evidence="9 10">
    <name type="scientific">Catenovulum maritimum</name>
    <dbReference type="NCBI Taxonomy" id="1513271"/>
    <lineage>
        <taxon>Bacteria</taxon>
        <taxon>Pseudomonadati</taxon>
        <taxon>Pseudomonadota</taxon>
        <taxon>Gammaproteobacteria</taxon>
        <taxon>Alteromonadales</taxon>
        <taxon>Alteromonadaceae</taxon>
        <taxon>Catenovulum</taxon>
    </lineage>
</organism>
<comment type="catalytic activity">
    <reaction evidence="8">
        <text>L-seryl-[protein] + ATP = 3-O-(5'-adenylyl)-L-seryl-[protein] + diphosphate</text>
        <dbReference type="Rhea" id="RHEA:58120"/>
        <dbReference type="Rhea" id="RHEA-COMP:9863"/>
        <dbReference type="Rhea" id="RHEA-COMP:15073"/>
        <dbReference type="ChEBI" id="CHEBI:29999"/>
        <dbReference type="ChEBI" id="CHEBI:30616"/>
        <dbReference type="ChEBI" id="CHEBI:33019"/>
        <dbReference type="ChEBI" id="CHEBI:142516"/>
        <dbReference type="EC" id="2.7.7.108"/>
    </reaction>
</comment>
<comment type="caution">
    <text evidence="9">The sequence shown here is derived from an EMBL/GenBank/DDBJ whole genome shotgun (WGS) entry which is preliminary data.</text>
</comment>
<dbReference type="PANTHER" id="PTHR12153">
    <property type="entry name" value="SELENOPROTEIN O"/>
    <property type="match status" value="1"/>
</dbReference>
<feature type="binding site" evidence="8">
    <location>
        <position position="119"/>
    </location>
    <ligand>
        <name>ATP</name>
        <dbReference type="ChEBI" id="CHEBI:30616"/>
    </ligand>
</feature>
<dbReference type="GO" id="GO:0000287">
    <property type="term" value="F:magnesium ion binding"/>
    <property type="evidence" value="ECO:0007669"/>
    <property type="project" value="UniProtKB-UniRule"/>
</dbReference>
<feature type="binding site" evidence="8">
    <location>
        <position position="247"/>
    </location>
    <ligand>
        <name>Mg(2+)</name>
        <dbReference type="ChEBI" id="CHEBI:18420"/>
    </ligand>
</feature>
<reference evidence="9 10" key="1">
    <citation type="submission" date="2015-04" db="EMBL/GenBank/DDBJ databases">
        <title>Draft Genome Sequence of the Novel Agar-Digesting Marine Bacterium Q1.</title>
        <authorList>
            <person name="Li Y."/>
            <person name="Li D."/>
            <person name="Chen G."/>
            <person name="Du Z."/>
        </authorList>
    </citation>
    <scope>NUCLEOTIDE SEQUENCE [LARGE SCALE GENOMIC DNA]</scope>
    <source>
        <strain evidence="9 10">Q1</strain>
    </source>
</reference>
<feature type="binding site" evidence="8">
    <location>
        <position position="86"/>
    </location>
    <ligand>
        <name>ATP</name>
        <dbReference type="ChEBI" id="CHEBI:30616"/>
    </ligand>
</feature>
<evidence type="ECO:0000256" key="7">
    <source>
        <dbReference type="ARBA" id="ARBA00022842"/>
    </source>
</evidence>
<comment type="catalytic activity">
    <reaction evidence="8">
        <text>L-seryl-[protein] + UTP = O-(5'-uridylyl)-L-seryl-[protein] + diphosphate</text>
        <dbReference type="Rhea" id="RHEA:64604"/>
        <dbReference type="Rhea" id="RHEA-COMP:9863"/>
        <dbReference type="Rhea" id="RHEA-COMP:16635"/>
        <dbReference type="ChEBI" id="CHEBI:29999"/>
        <dbReference type="ChEBI" id="CHEBI:33019"/>
        <dbReference type="ChEBI" id="CHEBI:46398"/>
        <dbReference type="ChEBI" id="CHEBI:156051"/>
    </reaction>
</comment>
<dbReference type="PANTHER" id="PTHR12153:SF15">
    <property type="entry name" value="PROTEIN ADENYLYLTRANSFERASE SELO, MITOCHONDRIAL"/>
    <property type="match status" value="1"/>
</dbReference>
<proteinExistence type="inferred from homology"/>
<comment type="catalytic activity">
    <reaction evidence="8">
        <text>L-tyrosyl-[protein] + UTP = O-(5'-uridylyl)-L-tyrosyl-[protein] + diphosphate</text>
        <dbReference type="Rhea" id="RHEA:83887"/>
        <dbReference type="Rhea" id="RHEA-COMP:10136"/>
        <dbReference type="Rhea" id="RHEA-COMP:20238"/>
        <dbReference type="ChEBI" id="CHEBI:33019"/>
        <dbReference type="ChEBI" id="CHEBI:46398"/>
        <dbReference type="ChEBI" id="CHEBI:46858"/>
        <dbReference type="ChEBI" id="CHEBI:90602"/>
    </reaction>
</comment>
<keyword evidence="8" id="KW-0464">Manganese</keyword>
<keyword evidence="6 8" id="KW-0067">ATP-binding</keyword>
<feature type="binding site" evidence="8">
    <location>
        <position position="87"/>
    </location>
    <ligand>
        <name>ATP</name>
        <dbReference type="ChEBI" id="CHEBI:30616"/>
    </ligand>
</feature>
<feature type="binding site" evidence="8">
    <location>
        <position position="177"/>
    </location>
    <ligand>
        <name>ATP</name>
        <dbReference type="ChEBI" id="CHEBI:30616"/>
    </ligand>
</feature>
<feature type="binding site" evidence="8">
    <location>
        <position position="170"/>
    </location>
    <ligand>
        <name>ATP</name>
        <dbReference type="ChEBI" id="CHEBI:30616"/>
    </ligand>
</feature>
<evidence type="ECO:0000313" key="9">
    <source>
        <dbReference type="EMBL" id="KMT65701.1"/>
    </source>
</evidence>
<dbReference type="AlphaFoldDB" id="A0A0J8JM87"/>
<comment type="similarity">
    <text evidence="1 8">Belongs to the SELO family.</text>
</comment>
<keyword evidence="2 8" id="KW-0808">Transferase</keyword>
<feature type="binding site" evidence="8">
    <location>
        <position position="256"/>
    </location>
    <ligand>
        <name>ATP</name>
        <dbReference type="ChEBI" id="CHEBI:30616"/>
    </ligand>
</feature>
<dbReference type="OrthoDB" id="9776281at2"/>
<dbReference type="InterPro" id="IPR003846">
    <property type="entry name" value="SelO"/>
</dbReference>
<evidence type="ECO:0000256" key="2">
    <source>
        <dbReference type="ARBA" id="ARBA00022679"/>
    </source>
</evidence>
<keyword evidence="7 8" id="KW-0460">Magnesium</keyword>
<comment type="cofactor">
    <cofactor evidence="8">
        <name>Mg(2+)</name>
        <dbReference type="ChEBI" id="CHEBI:18420"/>
    </cofactor>
    <cofactor evidence="8">
        <name>Mn(2+)</name>
        <dbReference type="ChEBI" id="CHEBI:29035"/>
    </cofactor>
</comment>
<dbReference type="EMBL" id="LAZL01000010">
    <property type="protein sequence ID" value="KMT65701.1"/>
    <property type="molecule type" value="Genomic_DNA"/>
</dbReference>
<protein>
    <recommendedName>
        <fullName evidence="8">Protein nucleotidyltransferase YdiU</fullName>
        <ecNumber evidence="8">2.7.7.-</ecNumber>
    </recommendedName>
    <alternativeName>
        <fullName evidence="8">Protein adenylyltransferase YdiU</fullName>
        <ecNumber evidence="8">2.7.7.108</ecNumber>
    </alternativeName>
    <alternativeName>
        <fullName evidence="8">Protein uridylyltransferase YdiU</fullName>
        <ecNumber evidence="8">2.7.7.-</ecNumber>
    </alternativeName>
</protein>
<dbReference type="STRING" id="1513271.XM47_08395"/>
<dbReference type="EC" id="2.7.7.-" evidence="8"/>
<dbReference type="GO" id="GO:0070733">
    <property type="term" value="F:AMPylase activity"/>
    <property type="evidence" value="ECO:0007669"/>
    <property type="project" value="UniProtKB-EC"/>
</dbReference>
<dbReference type="NCBIfam" id="NF000658">
    <property type="entry name" value="PRK00029.1"/>
    <property type="match status" value="1"/>
</dbReference>
<comment type="catalytic activity">
    <reaction evidence="8">
        <text>L-histidyl-[protein] + UTP = N(tele)-(5'-uridylyl)-L-histidyl-[protein] + diphosphate</text>
        <dbReference type="Rhea" id="RHEA:83891"/>
        <dbReference type="Rhea" id="RHEA-COMP:9745"/>
        <dbReference type="Rhea" id="RHEA-COMP:20239"/>
        <dbReference type="ChEBI" id="CHEBI:29979"/>
        <dbReference type="ChEBI" id="CHEBI:33019"/>
        <dbReference type="ChEBI" id="CHEBI:46398"/>
        <dbReference type="ChEBI" id="CHEBI:233474"/>
    </reaction>
</comment>
<feature type="binding site" evidence="8">
    <location>
        <position position="107"/>
    </location>
    <ligand>
        <name>ATP</name>
        <dbReference type="ChEBI" id="CHEBI:30616"/>
    </ligand>
</feature>
<name>A0A0J8JM87_9ALTE</name>
<keyword evidence="10" id="KW-1185">Reference proteome</keyword>
<keyword evidence="4 8" id="KW-0479">Metal-binding</keyword>
<dbReference type="GO" id="GO:0030145">
    <property type="term" value="F:manganese ion binding"/>
    <property type="evidence" value="ECO:0007669"/>
    <property type="project" value="UniProtKB-UniRule"/>
</dbReference>
<feature type="binding site" evidence="8">
    <location>
        <position position="256"/>
    </location>
    <ligand>
        <name>Mg(2+)</name>
        <dbReference type="ChEBI" id="CHEBI:18420"/>
    </ligand>
</feature>
<dbReference type="HAMAP" id="MF_00692">
    <property type="entry name" value="SelO"/>
    <property type="match status" value="1"/>
</dbReference>
<dbReference type="Proteomes" id="UP000037600">
    <property type="component" value="Unassembled WGS sequence"/>
</dbReference>
<comment type="catalytic activity">
    <reaction evidence="8">
        <text>L-threonyl-[protein] + ATP = 3-O-(5'-adenylyl)-L-threonyl-[protein] + diphosphate</text>
        <dbReference type="Rhea" id="RHEA:54292"/>
        <dbReference type="Rhea" id="RHEA-COMP:11060"/>
        <dbReference type="Rhea" id="RHEA-COMP:13847"/>
        <dbReference type="ChEBI" id="CHEBI:30013"/>
        <dbReference type="ChEBI" id="CHEBI:30616"/>
        <dbReference type="ChEBI" id="CHEBI:33019"/>
        <dbReference type="ChEBI" id="CHEBI:138113"/>
        <dbReference type="EC" id="2.7.7.108"/>
    </reaction>
</comment>
<dbReference type="Pfam" id="PF02696">
    <property type="entry name" value="SelO"/>
    <property type="match status" value="1"/>
</dbReference>
<keyword evidence="5 8" id="KW-0547">Nucleotide-binding</keyword>
<dbReference type="GO" id="GO:0005524">
    <property type="term" value="F:ATP binding"/>
    <property type="evidence" value="ECO:0007669"/>
    <property type="project" value="UniProtKB-UniRule"/>
</dbReference>
<evidence type="ECO:0000313" key="10">
    <source>
        <dbReference type="Proteomes" id="UP000037600"/>
    </source>
</evidence>
<evidence type="ECO:0000256" key="4">
    <source>
        <dbReference type="ARBA" id="ARBA00022723"/>
    </source>
</evidence>
<dbReference type="EC" id="2.7.7.108" evidence="8"/>
<sequence length="477" mass="54564">MQFNNTYLNQFAEFCHQQSPNGLTQPKLVAVNPDLAEFLNIPADFLNQDDFVQVFSGNKLIQGMQPNAQKYTGHQFGQYNPQLGDGRGLLLGEVIAQDNQSWDLHLKGSGITPFSRGGDGRAVLRSSIREFLASEALFNLGIPTSRALALTTGEDAVYRETEEKAAMVTRVCPSHIRFGHFEYFYYTQQKDELKNLVEFTIQHHFPDCAQAENPTYAFLQQVVKNTAEMVAKWQAFGFCHGVMNSDNMSILGITFDYGPYAFMDAYQSNYICNHSDHTGRYAYNKQPNIALWNLNCLAHALSDLLPVEDLREILTQYETLFVNAYAELMRAKLGLMTTQKEDQNLVAQLLVVMEENQLDWTNTFRFLSNTLEQAELLAWFGATEKSTEWINAYKRRLSLEKLSCEQRFENMKKVNPKFILRNYLVQQAIEAAESGDYNLVNQLFELLKNPFAEQETFQHFAQNPPEWAQEIQISCSS</sequence>
<dbReference type="RefSeq" id="WP_048691570.1">
    <property type="nucleotide sequence ID" value="NZ_KQ130487.1"/>
</dbReference>
<keyword evidence="3 8" id="KW-0548">Nucleotidyltransferase</keyword>
<comment type="catalytic activity">
    <reaction evidence="8">
        <text>L-tyrosyl-[protein] + ATP = O-(5'-adenylyl)-L-tyrosyl-[protein] + diphosphate</text>
        <dbReference type="Rhea" id="RHEA:54288"/>
        <dbReference type="Rhea" id="RHEA-COMP:10136"/>
        <dbReference type="Rhea" id="RHEA-COMP:13846"/>
        <dbReference type="ChEBI" id="CHEBI:30616"/>
        <dbReference type="ChEBI" id="CHEBI:33019"/>
        <dbReference type="ChEBI" id="CHEBI:46858"/>
        <dbReference type="ChEBI" id="CHEBI:83624"/>
        <dbReference type="EC" id="2.7.7.108"/>
    </reaction>
</comment>
<gene>
    <name evidence="8" type="primary">ydiU</name>
    <name evidence="8" type="synonym">selO</name>
    <name evidence="9" type="ORF">XM47_08395</name>
</gene>
<evidence type="ECO:0000256" key="8">
    <source>
        <dbReference type="HAMAP-Rule" id="MF_00692"/>
    </source>
</evidence>
<evidence type="ECO:0000256" key="3">
    <source>
        <dbReference type="ARBA" id="ARBA00022695"/>
    </source>
</evidence>
<feature type="binding site" evidence="8">
    <location>
        <position position="84"/>
    </location>
    <ligand>
        <name>ATP</name>
        <dbReference type="ChEBI" id="CHEBI:30616"/>
    </ligand>
</feature>